<evidence type="ECO:0000313" key="9">
    <source>
        <dbReference type="Proteomes" id="UP000241639"/>
    </source>
</evidence>
<dbReference type="EMBL" id="PZZP01000001">
    <property type="protein sequence ID" value="PTM57858.1"/>
    <property type="molecule type" value="Genomic_DNA"/>
</dbReference>
<dbReference type="InterPro" id="IPR039424">
    <property type="entry name" value="SBP_5"/>
</dbReference>
<comment type="similarity">
    <text evidence="2">Belongs to the bacterial solute-binding protein 5 family.</text>
</comment>
<dbReference type="CDD" id="cd08504">
    <property type="entry name" value="PBP2_OppA"/>
    <property type="match status" value="1"/>
</dbReference>
<dbReference type="Gene3D" id="3.10.105.10">
    <property type="entry name" value="Dipeptide-binding Protein, Domain 3"/>
    <property type="match status" value="1"/>
</dbReference>
<dbReference type="InterPro" id="IPR000914">
    <property type="entry name" value="SBP_5_dom"/>
</dbReference>
<dbReference type="RefSeq" id="WP_107724727.1">
    <property type="nucleotide sequence ID" value="NZ_PZZP01000001.1"/>
</dbReference>
<feature type="domain" description="Solute-binding protein family 5" evidence="7">
    <location>
        <begin position="87"/>
        <end position="468"/>
    </location>
</feature>
<dbReference type="FunFam" id="3.90.76.10:FF:000001">
    <property type="entry name" value="Oligopeptide ABC transporter substrate-binding protein"/>
    <property type="match status" value="1"/>
</dbReference>
<dbReference type="PIRSF" id="PIRSF002741">
    <property type="entry name" value="MppA"/>
    <property type="match status" value="1"/>
</dbReference>
<dbReference type="Proteomes" id="UP000241639">
    <property type="component" value="Unassembled WGS sequence"/>
</dbReference>
<comment type="subcellular location">
    <subcellularLocation>
        <location evidence="1">Cell envelope</location>
    </subcellularLocation>
</comment>
<reference evidence="8 9" key="1">
    <citation type="submission" date="2018-04" db="EMBL/GenBank/DDBJ databases">
        <title>Genomic Encyclopedia of Archaeal and Bacterial Type Strains, Phase II (KMG-II): from individual species to whole genera.</title>
        <authorList>
            <person name="Goeker M."/>
        </authorList>
    </citation>
    <scope>NUCLEOTIDE SEQUENCE [LARGE SCALE GENOMIC DNA]</scope>
    <source>
        <strain evidence="8 9">DSM 45169</strain>
    </source>
</reference>
<evidence type="ECO:0000259" key="7">
    <source>
        <dbReference type="Pfam" id="PF00496"/>
    </source>
</evidence>
<dbReference type="OrthoDB" id="9801912at2"/>
<evidence type="ECO:0000256" key="3">
    <source>
        <dbReference type="ARBA" id="ARBA00022448"/>
    </source>
</evidence>
<dbReference type="GO" id="GO:0030288">
    <property type="term" value="C:outer membrane-bounded periplasmic space"/>
    <property type="evidence" value="ECO:0007669"/>
    <property type="project" value="UniProtKB-ARBA"/>
</dbReference>
<evidence type="ECO:0000256" key="4">
    <source>
        <dbReference type="ARBA" id="ARBA00022729"/>
    </source>
</evidence>
<keyword evidence="3" id="KW-0813">Transport</keyword>
<evidence type="ECO:0000256" key="2">
    <source>
        <dbReference type="ARBA" id="ARBA00005695"/>
    </source>
</evidence>
<evidence type="ECO:0000256" key="1">
    <source>
        <dbReference type="ARBA" id="ARBA00004196"/>
    </source>
</evidence>
<dbReference type="Pfam" id="PF00496">
    <property type="entry name" value="SBP_bac_5"/>
    <property type="match status" value="1"/>
</dbReference>
<dbReference type="FunFam" id="3.10.105.10:FF:000001">
    <property type="entry name" value="Oligopeptide ABC transporter, oligopeptide-binding protein"/>
    <property type="match status" value="1"/>
</dbReference>
<evidence type="ECO:0000256" key="6">
    <source>
        <dbReference type="SAM" id="SignalP"/>
    </source>
</evidence>
<evidence type="ECO:0000256" key="5">
    <source>
        <dbReference type="ARBA" id="ARBA00022856"/>
    </source>
</evidence>
<protein>
    <submittedName>
        <fullName evidence="8">Oligopeptide transport system substrate-binding protein</fullName>
    </submittedName>
</protein>
<keyword evidence="5" id="KW-0571">Peptide transport</keyword>
<keyword evidence="9" id="KW-1185">Reference proteome</keyword>
<name>A0A2T4Z7I5_9BACL</name>
<dbReference type="PANTHER" id="PTHR30290:SF10">
    <property type="entry name" value="PERIPLASMIC OLIGOPEPTIDE-BINDING PROTEIN-RELATED"/>
    <property type="match status" value="1"/>
</dbReference>
<proteinExistence type="inferred from homology"/>
<comment type="caution">
    <text evidence="8">The sequence shown here is derived from an EMBL/GenBank/DDBJ whole genome shotgun (WGS) entry which is preliminary data.</text>
</comment>
<evidence type="ECO:0000313" key="8">
    <source>
        <dbReference type="EMBL" id="PTM57858.1"/>
    </source>
</evidence>
<dbReference type="GO" id="GO:0015833">
    <property type="term" value="P:peptide transport"/>
    <property type="evidence" value="ECO:0007669"/>
    <property type="project" value="UniProtKB-KW"/>
</dbReference>
<dbReference type="SUPFAM" id="SSF53850">
    <property type="entry name" value="Periplasmic binding protein-like II"/>
    <property type="match status" value="1"/>
</dbReference>
<feature type="chain" id="PRO_5038752194" evidence="6">
    <location>
        <begin position="23"/>
        <end position="548"/>
    </location>
</feature>
<dbReference type="GO" id="GO:1904680">
    <property type="term" value="F:peptide transmembrane transporter activity"/>
    <property type="evidence" value="ECO:0007669"/>
    <property type="project" value="TreeGrafter"/>
</dbReference>
<dbReference type="Gene3D" id="3.90.76.10">
    <property type="entry name" value="Dipeptide-binding Protein, Domain 1"/>
    <property type="match status" value="1"/>
</dbReference>
<sequence>MSKNRFVPSLSLFLLLSLLLAACGGNTPTENESKGGNNELAAEQVLHLAADQEPPQLDSAKSADGVSFTVLVNTMEGLMSINKNNQPTPAVAKEEPDISKDGLTYTFHLRHHSQWSDGSPVTANDFEYAWKRALNPKTASPYAFVFYDIKNAEAYNTGKASADDVGVTALDDHTLKVKLNQPTPTFPAKVAVPSFFPQKQAFVEKKGNKYAQEDDALLYNGPFKLTNWKHNTSWEYVKNEKYWDADNVKLEKVTWNVVKDTATGANLYNAGKLDVTLLDGDFASQYRERADSQTVIGSSTAYLVLNQQNKFLHNKKIRTAIATAIDRKAFTEIVLKNGSQAAYGYVPPGITGDEKQTYRERVGTFTSSTNPAKAKKLLQEGLDELGLEKAPTLDYLTDDTELNRRTSEFVQEQLRTNLGLTINIKQQPLKSYLDQIQQNNFDLAYATWGAAYNDPLYFLDVWLTDGPYNYPKWSNQEYDQLLQAARSANNIDTRLNKMKEAEEILIEESPLVPLYYRSYSYLWRENVKGLIRPPSGPMFLVKEAYIVQ</sequence>
<keyword evidence="4 6" id="KW-0732">Signal</keyword>
<accession>A0A2T4Z7I5</accession>
<feature type="signal peptide" evidence="6">
    <location>
        <begin position="1"/>
        <end position="22"/>
    </location>
</feature>
<dbReference type="Gene3D" id="3.40.190.10">
    <property type="entry name" value="Periplasmic binding protein-like II"/>
    <property type="match status" value="1"/>
</dbReference>
<dbReference type="PANTHER" id="PTHR30290">
    <property type="entry name" value="PERIPLASMIC BINDING COMPONENT OF ABC TRANSPORTER"/>
    <property type="match status" value="1"/>
</dbReference>
<dbReference type="InterPro" id="IPR030678">
    <property type="entry name" value="Peptide/Ni-bd"/>
</dbReference>
<keyword evidence="5" id="KW-0653">Protein transport</keyword>
<dbReference type="GO" id="GO:0043190">
    <property type="term" value="C:ATP-binding cassette (ABC) transporter complex"/>
    <property type="evidence" value="ECO:0007669"/>
    <property type="project" value="InterPro"/>
</dbReference>
<dbReference type="PROSITE" id="PS51257">
    <property type="entry name" value="PROKAR_LIPOPROTEIN"/>
    <property type="match status" value="1"/>
</dbReference>
<organism evidence="8 9">
    <name type="scientific">Desmospora activa DSM 45169</name>
    <dbReference type="NCBI Taxonomy" id="1121389"/>
    <lineage>
        <taxon>Bacteria</taxon>
        <taxon>Bacillati</taxon>
        <taxon>Bacillota</taxon>
        <taxon>Bacilli</taxon>
        <taxon>Bacillales</taxon>
        <taxon>Thermoactinomycetaceae</taxon>
        <taxon>Desmospora</taxon>
    </lineage>
</organism>
<gene>
    <name evidence="8" type="ORF">C8J48_0423</name>
</gene>
<dbReference type="AlphaFoldDB" id="A0A2T4Z7I5"/>